<proteinExistence type="predicted"/>
<dbReference type="EMBL" id="WBPP01000008">
    <property type="protein sequence ID" value="KAB2398640.1"/>
    <property type="molecule type" value="Genomic_DNA"/>
</dbReference>
<evidence type="ECO:0000313" key="1">
    <source>
        <dbReference type="EMBL" id="KAB2398640.1"/>
    </source>
</evidence>
<accession>A0A9W7UY10</accession>
<comment type="caution">
    <text evidence="1">The sequence shown here is derived from an EMBL/GenBank/DDBJ whole genome shotgun (WGS) entry which is preliminary data.</text>
</comment>
<evidence type="ECO:0000313" key="2">
    <source>
        <dbReference type="Proteomes" id="UP000475765"/>
    </source>
</evidence>
<gene>
    <name evidence="1" type="ORF">F8172_07160</name>
</gene>
<protein>
    <submittedName>
        <fullName evidence="1">Uncharacterized protein</fullName>
    </submittedName>
</protein>
<reference evidence="1 2" key="1">
    <citation type="submission" date="2019-10" db="EMBL/GenBank/DDBJ databases">
        <title>Bacillus from the desert of Cuatro Cinegas, Coahuila.</title>
        <authorList>
            <person name="Olmedo-Alvarez G."/>
            <person name="Saldana S."/>
            <person name="Barcelo D."/>
        </authorList>
    </citation>
    <scope>NUCLEOTIDE SEQUENCE [LARGE SCALE GENOMIC DNA]</scope>
    <source>
        <strain evidence="1 2">CH417_13T</strain>
    </source>
</reference>
<organism evidence="1 2">
    <name type="scientific">Bacillus cereus</name>
    <dbReference type="NCBI Taxonomy" id="1396"/>
    <lineage>
        <taxon>Bacteria</taxon>
        <taxon>Bacillati</taxon>
        <taxon>Bacillota</taxon>
        <taxon>Bacilli</taxon>
        <taxon>Bacillales</taxon>
        <taxon>Bacillaceae</taxon>
        <taxon>Bacillus</taxon>
        <taxon>Bacillus cereus group</taxon>
    </lineage>
</organism>
<name>A0A9W7UY10_BACCE</name>
<dbReference type="AlphaFoldDB" id="A0A9W7UY10"/>
<dbReference type="RefSeq" id="WP_151521806.1">
    <property type="nucleotide sequence ID" value="NZ_WBPL01000045.1"/>
</dbReference>
<sequence>MKVQEVIERLNSGDALVNLAEELNVCENGLKNALEELEFIYDILRGEWAFKGITSKYFDSSIFKFVSRKEETDFTSEQILMLKQIVNHRIKEEKIQKLKMEISTEINKLSAEQGSRTKVVINQGILEKLKDFSSELELRESDIIGVALSHFFDKYSLDKAE</sequence>
<dbReference type="Proteomes" id="UP000475765">
    <property type="component" value="Unassembled WGS sequence"/>
</dbReference>